<reference evidence="2 3" key="1">
    <citation type="submission" date="2018-07" db="EMBL/GenBank/DDBJ databases">
        <title>Genome sequencing of rice bacterial endophytes.</title>
        <authorList>
            <person name="Venturi V."/>
        </authorList>
    </citation>
    <scope>NUCLEOTIDE SEQUENCE [LARGE SCALE GENOMIC DNA]</scope>
    <source>
        <strain evidence="2 3">AG1002</strain>
    </source>
</reference>
<evidence type="ECO:0000313" key="2">
    <source>
        <dbReference type="EMBL" id="RED01265.1"/>
    </source>
</evidence>
<evidence type="ECO:0000256" key="1">
    <source>
        <dbReference type="SAM" id="Phobius"/>
    </source>
</evidence>
<name>A0A3D9EFT6_ECTOL</name>
<dbReference type="Pfam" id="PF10709">
    <property type="entry name" value="DUF2511"/>
    <property type="match status" value="1"/>
</dbReference>
<keyword evidence="1" id="KW-0472">Membrane</keyword>
<sequence>MALTSCKTCSHQVAPTAKVCPGCGVKNPGIRLKHYFYGLAFITVAGWFFIKVLGAPSTAHGEKITAEEYGQEWPFTVPAVLLDCEPPAYTVVRVGDTTYAVNGSARSKAAKMGWRDLTEIWRDDPKSVGTGTTWKVPPPAEMIQRALARCPKS</sequence>
<dbReference type="Proteomes" id="UP000256988">
    <property type="component" value="Unassembled WGS sequence"/>
</dbReference>
<comment type="caution">
    <text evidence="2">The sequence shown here is derived from an EMBL/GenBank/DDBJ whole genome shotgun (WGS) entry which is preliminary data.</text>
</comment>
<evidence type="ECO:0000313" key="3">
    <source>
        <dbReference type="Proteomes" id="UP000256988"/>
    </source>
</evidence>
<protein>
    <submittedName>
        <fullName evidence="2">Uncharacterized protein DUF2511</fullName>
    </submittedName>
</protein>
<dbReference type="AlphaFoldDB" id="A0A3D9EFT6"/>
<gene>
    <name evidence="2" type="ORF">DFO60_4107</name>
</gene>
<dbReference type="EMBL" id="QRDL01000006">
    <property type="protein sequence ID" value="RED01265.1"/>
    <property type="molecule type" value="Genomic_DNA"/>
</dbReference>
<organism evidence="2 3">
    <name type="scientific">Ectopseudomonas oleovorans</name>
    <name type="common">Pseudomonas oleovorans</name>
    <dbReference type="NCBI Taxonomy" id="301"/>
    <lineage>
        <taxon>Bacteria</taxon>
        <taxon>Pseudomonadati</taxon>
        <taxon>Pseudomonadota</taxon>
        <taxon>Gammaproteobacteria</taxon>
        <taxon>Pseudomonadales</taxon>
        <taxon>Pseudomonadaceae</taxon>
        <taxon>Ectopseudomonas</taxon>
    </lineage>
</organism>
<keyword evidence="1" id="KW-0812">Transmembrane</keyword>
<feature type="transmembrane region" description="Helical" evidence="1">
    <location>
        <begin position="35"/>
        <end position="54"/>
    </location>
</feature>
<dbReference type="InterPro" id="IPR019648">
    <property type="entry name" value="YebY"/>
</dbReference>
<accession>A0A3D9EFT6</accession>
<proteinExistence type="predicted"/>
<dbReference type="RefSeq" id="WP_115946738.1">
    <property type="nucleotide sequence ID" value="NZ_QRDL01000006.1"/>
</dbReference>
<keyword evidence="1" id="KW-1133">Transmembrane helix</keyword>